<gene>
    <name evidence="6" type="ORF">AN926_12495</name>
    <name evidence="9" type="ORF">CSW27_09165</name>
    <name evidence="8" type="ORF">CSW41_13090</name>
    <name evidence="7" type="ORF">CSW45_05005</name>
</gene>
<evidence type="ECO:0000313" key="12">
    <source>
        <dbReference type="Proteomes" id="UP000287155"/>
    </source>
</evidence>
<protein>
    <submittedName>
        <fullName evidence="6">DNA methyltransferase</fullName>
    </submittedName>
    <submittedName>
        <fullName evidence="7">Site-specific DNA-methyltransferase</fullName>
    </submittedName>
</protein>
<dbReference type="GO" id="GO:0032259">
    <property type="term" value="P:methylation"/>
    <property type="evidence" value="ECO:0007669"/>
    <property type="project" value="UniProtKB-KW"/>
</dbReference>
<dbReference type="EMBL" id="PEMJ01000313">
    <property type="protein sequence ID" value="RTI13114.1"/>
    <property type="molecule type" value="Genomic_DNA"/>
</dbReference>
<evidence type="ECO:0000256" key="2">
    <source>
        <dbReference type="ARBA" id="ARBA00022603"/>
    </source>
</evidence>
<evidence type="ECO:0000313" key="9">
    <source>
        <dbReference type="EMBL" id="RTI13114.1"/>
    </source>
</evidence>
<dbReference type="EMBL" id="LJJR01000051">
    <property type="protein sequence ID" value="KPD25450.1"/>
    <property type="molecule type" value="Genomic_DNA"/>
</dbReference>
<evidence type="ECO:0000313" key="11">
    <source>
        <dbReference type="Proteomes" id="UP000286910"/>
    </source>
</evidence>
<dbReference type="PRINTS" id="PR00506">
    <property type="entry name" value="D21N6MTFRASE"/>
</dbReference>
<reference evidence="11 12" key="2">
    <citation type="journal article" date="2019" name="Extremophiles">
        <title>Biogeography of thermophiles and predominance of Thermus scotoductus in domestic water heaters.</title>
        <authorList>
            <person name="Wilpiszeski R.L."/>
            <person name="Zhang Z."/>
            <person name="House C.H."/>
        </authorList>
    </citation>
    <scope>NUCLEOTIDE SEQUENCE [LARGE SCALE GENOMIC DNA]</scope>
    <source>
        <strain evidence="9 12">14_S14</strain>
        <strain evidence="8 13">28_S28</strain>
        <strain evidence="7 11">32_S32</strain>
    </source>
</reference>
<dbReference type="Gene3D" id="3.40.50.150">
    <property type="entry name" value="Vaccinia Virus protein VP39"/>
    <property type="match status" value="1"/>
</dbReference>
<dbReference type="Proteomes" id="UP000287439">
    <property type="component" value="Unassembled WGS sequence"/>
</dbReference>
<evidence type="ECO:0000313" key="8">
    <source>
        <dbReference type="EMBL" id="RTH13982.1"/>
    </source>
</evidence>
<dbReference type="Proteomes" id="UP000053099">
    <property type="component" value="Unassembled WGS sequence"/>
</dbReference>
<dbReference type="GO" id="GO:0008170">
    <property type="term" value="F:N-methyltransferase activity"/>
    <property type="evidence" value="ECO:0007669"/>
    <property type="project" value="InterPro"/>
</dbReference>
<dbReference type="InterPro" id="IPR002052">
    <property type="entry name" value="DNA_methylase_N6_adenine_CS"/>
</dbReference>
<dbReference type="REBASE" id="133831">
    <property type="entry name" value="M.TscK1ORF12495P"/>
</dbReference>
<organism evidence="6 10">
    <name type="scientific">Thermus scotoductus</name>
    <dbReference type="NCBI Taxonomy" id="37636"/>
    <lineage>
        <taxon>Bacteria</taxon>
        <taxon>Thermotogati</taxon>
        <taxon>Deinococcota</taxon>
        <taxon>Deinococci</taxon>
        <taxon>Thermales</taxon>
        <taxon>Thermaceae</taxon>
        <taxon>Thermus</taxon>
    </lineage>
</organism>
<comment type="similarity">
    <text evidence="1">Belongs to the N(4)/N(6)-methyltransferase family.</text>
</comment>
<dbReference type="PATRIC" id="fig|37636.3.peg.2204"/>
<evidence type="ECO:0000256" key="1">
    <source>
        <dbReference type="ARBA" id="ARBA00006594"/>
    </source>
</evidence>
<keyword evidence="4" id="KW-0949">S-adenosyl-L-methionine</keyword>
<dbReference type="RefSeq" id="WP_054392520.1">
    <property type="nucleotide sequence ID" value="NZ_DAHVNI010000031.1"/>
</dbReference>
<keyword evidence="2 6" id="KW-0489">Methyltransferase</keyword>
<evidence type="ECO:0000256" key="4">
    <source>
        <dbReference type="ARBA" id="ARBA00022691"/>
    </source>
</evidence>
<dbReference type="SUPFAM" id="SSF53335">
    <property type="entry name" value="S-adenosyl-L-methionine-dependent methyltransferases"/>
    <property type="match status" value="1"/>
</dbReference>
<dbReference type="Pfam" id="PF01555">
    <property type="entry name" value="N6_N4_Mtase"/>
    <property type="match status" value="1"/>
</dbReference>
<evidence type="ECO:0000259" key="5">
    <source>
        <dbReference type="Pfam" id="PF01555"/>
    </source>
</evidence>
<sequence length="530" mass="60864">MPALEWIGKRAVVRHHLEVPYRILEPVPKLSFGEGDNLLVEGDNLEALKALLPQYRGRVKLVYIDPPYNTGNEGWVYNDNVNSPEIRDWLGKVVGPEAEDLSRHDKWLSMMYPRLRLLHELLREDGSLWMSIDDNEVHRARMLLDEIFGPQNFIATVIWQKKFSLQNDATYFSDMHDYILVYAKRKKFHSNDPAGWTLNKLPPTPEKVGRYQNLDNDPRGPWQSVDYTCAKTKEERPNLYYPIVNPNTGEEIWPSPTRVWAFSREEHERHLRENRIWWGKDGRGRPRIKKFLSEVQATMVPTTLWLREDVGDTQEARREVRQILEGEDFPTPKPTRLLQRILQIATNPHDGDIVLDSFAGSGTTGHAVLKQNAADGGNRRFILVELDPHIAQNITRRRLEYAAREHGSGFQYLRLGETLFTPDGRIREGVDYLTLARYVYYRETGEPLPSTISPPLLGVSQRGVAVYLLYNGVLKDRSPKGGNALTREVLAHLPPHDGPKVVYGTSCRLSPATLTAWGITFRHIPYEVAQ</sequence>
<dbReference type="InterPro" id="IPR029063">
    <property type="entry name" value="SAM-dependent_MTases_sf"/>
</dbReference>
<evidence type="ECO:0000313" key="6">
    <source>
        <dbReference type="EMBL" id="KPD25450.1"/>
    </source>
</evidence>
<accession>A0A0N0ZPN3</accession>
<evidence type="ECO:0000313" key="13">
    <source>
        <dbReference type="Proteomes" id="UP000287439"/>
    </source>
</evidence>
<dbReference type="Proteomes" id="UP000287155">
    <property type="component" value="Unassembled WGS sequence"/>
</dbReference>
<dbReference type="EMBL" id="PELV01000421">
    <property type="protein sequence ID" value="RTH13982.1"/>
    <property type="molecule type" value="Genomic_DNA"/>
</dbReference>
<dbReference type="InterPro" id="IPR002295">
    <property type="entry name" value="N4/N6-MTase_EcoPI_Mod-like"/>
</dbReference>
<comment type="caution">
    <text evidence="6">The sequence shown here is derived from an EMBL/GenBank/DDBJ whole genome shotgun (WGS) entry which is preliminary data.</text>
</comment>
<evidence type="ECO:0000313" key="10">
    <source>
        <dbReference type="Proteomes" id="UP000053099"/>
    </source>
</evidence>
<evidence type="ECO:0000256" key="3">
    <source>
        <dbReference type="ARBA" id="ARBA00022679"/>
    </source>
</evidence>
<dbReference type="GO" id="GO:0003677">
    <property type="term" value="F:DNA binding"/>
    <property type="evidence" value="ECO:0007669"/>
    <property type="project" value="InterPro"/>
</dbReference>
<proteinExistence type="inferred from homology"/>
<reference evidence="6 10" key="1">
    <citation type="submission" date="2015-09" db="EMBL/GenBank/DDBJ databases">
        <title>Draft genome sequence of Thermus scotoductus strain K1 isolated from a geothermal spring in Nagorno-Karabakh, Armenia.</title>
        <authorList>
            <person name="Saghatelyan A."/>
            <person name="Poghosyan L."/>
            <person name="Panosyan H."/>
            <person name="Birkeland N.-K."/>
        </authorList>
    </citation>
    <scope>NUCLEOTIDE SEQUENCE [LARGE SCALE GENOMIC DNA]</scope>
    <source>
        <strain evidence="6 10">K1</strain>
    </source>
</reference>
<dbReference type="EMBL" id="PELR01000111">
    <property type="protein sequence ID" value="RTH04654.1"/>
    <property type="molecule type" value="Genomic_DNA"/>
</dbReference>
<evidence type="ECO:0000313" key="7">
    <source>
        <dbReference type="EMBL" id="RTH04654.1"/>
    </source>
</evidence>
<keyword evidence="3 6" id="KW-0808">Transferase</keyword>
<dbReference type="InterPro" id="IPR002941">
    <property type="entry name" value="DNA_methylase_N4/N6"/>
</dbReference>
<feature type="domain" description="DNA methylase N-4/N-6" evidence="5">
    <location>
        <begin position="59"/>
        <end position="393"/>
    </location>
</feature>
<dbReference type="AlphaFoldDB" id="A0A0N0ZPN3"/>
<dbReference type="PROSITE" id="PS00092">
    <property type="entry name" value="N6_MTASE"/>
    <property type="match status" value="1"/>
</dbReference>
<dbReference type="Proteomes" id="UP000286910">
    <property type="component" value="Unassembled WGS sequence"/>
</dbReference>
<name>A0A0N0ZPN3_THESC</name>